<sequence>MCHLAETLESEPSDHVPCVVPSLFALSFSPSPIGLIGPCCVRFSAGSDRGGAGGGAASAAQSPIRLRASYSRRSFLQTLSDHFIASPVITPSLCLTRRKGSMSAFAGTPYAELDARIDDRIQQCLREFRGLATPDNRAHVASQELSVQQYSVPQQASIEQPSHGRFLSPAPTSNPHMVGSDMPFMSRAPGPYMVASYDRFMGSAPTGNTHMMRSDMRFLSRSLGPFMEAPHGSFVGSAPTGDPHMMGSDMRFVSRAPGSFLESPHGRFMGSAPTGDPHMMGSDMRFVSRAPGSFLETPHGRFMGLEPTGDSYMVGSDMRFVSRAPGSYFEASHGRFMGSVPTGDPHIVASHMSRMFSASVGDSQMAVSDMRFLPWPPTGGSHVAASHVRAVSQERPANPQMPIGTPRAKTSRTISEPHEPGCQERSAAPEPTDEPDVPVETPLEKITYTKDELMDMSDTGLPCYELHAKDFLRQRARRARAAAQIAARNQNNAQPTARNGAMAQINNCLHDNGQRALQDQPSTNNANAPSTHNSNTPQIPSILQRIRGRPLRDEALEDGSTEGPLATYAKSPEKRRAQPQRKTEVKRSQMPLVVDITECIKIDCRFQKHVERRFGKSLMFKGPLTLHYRSVQTEDCCALRRIVTEDTPNFTHRWHMSASEQKILDLIELESESKATERANATYDFYCEHELDAFASGEITALIAARSMRYHIEVICARRDLHVNFLRKLITSREIMGSWLFF</sequence>
<feature type="region of interest" description="Disordered" evidence="1">
    <location>
        <begin position="391"/>
        <end position="441"/>
    </location>
</feature>
<dbReference type="WBParaSite" id="L893_g16667.t1">
    <property type="protein sequence ID" value="L893_g16667.t1"/>
    <property type="gene ID" value="L893_g16667"/>
</dbReference>
<reference evidence="3" key="1">
    <citation type="submission" date="2016-11" db="UniProtKB">
        <authorList>
            <consortium name="WormBaseParasite"/>
        </authorList>
    </citation>
    <scope>IDENTIFICATION</scope>
</reference>
<dbReference type="AlphaFoldDB" id="A0A1I7YIB5"/>
<evidence type="ECO:0000313" key="2">
    <source>
        <dbReference type="Proteomes" id="UP000095287"/>
    </source>
</evidence>
<keyword evidence="2" id="KW-1185">Reference proteome</keyword>
<feature type="region of interest" description="Disordered" evidence="1">
    <location>
        <begin position="554"/>
        <end position="587"/>
    </location>
</feature>
<feature type="region of interest" description="Disordered" evidence="1">
    <location>
        <begin position="514"/>
        <end position="541"/>
    </location>
</feature>
<accession>A0A1I7YIB5</accession>
<evidence type="ECO:0000313" key="3">
    <source>
        <dbReference type="WBParaSite" id="L893_g16667.t1"/>
    </source>
</evidence>
<proteinExistence type="predicted"/>
<dbReference type="Proteomes" id="UP000095287">
    <property type="component" value="Unplaced"/>
</dbReference>
<organism evidence="2 3">
    <name type="scientific">Steinernema glaseri</name>
    <dbReference type="NCBI Taxonomy" id="37863"/>
    <lineage>
        <taxon>Eukaryota</taxon>
        <taxon>Metazoa</taxon>
        <taxon>Ecdysozoa</taxon>
        <taxon>Nematoda</taxon>
        <taxon>Chromadorea</taxon>
        <taxon>Rhabditida</taxon>
        <taxon>Tylenchina</taxon>
        <taxon>Panagrolaimomorpha</taxon>
        <taxon>Strongyloidoidea</taxon>
        <taxon>Steinernematidae</taxon>
        <taxon>Steinernema</taxon>
    </lineage>
</organism>
<feature type="compositionally biased region" description="Basic and acidic residues" evidence="1">
    <location>
        <begin position="571"/>
        <end position="587"/>
    </location>
</feature>
<evidence type="ECO:0000256" key="1">
    <source>
        <dbReference type="SAM" id="MobiDB-lite"/>
    </source>
</evidence>
<protein>
    <submittedName>
        <fullName evidence="3">BZIP domain-containing protein</fullName>
    </submittedName>
</protein>
<name>A0A1I7YIB5_9BILA</name>